<dbReference type="PANTHER" id="PTHR21324">
    <property type="entry name" value="FASTING-INDUCIBLE INTEGRAL MEMBRANE PROTEIN TM6P1-RELATED"/>
    <property type="match status" value="1"/>
</dbReference>
<evidence type="ECO:0000313" key="7">
    <source>
        <dbReference type="EMBL" id="TNY23866.1"/>
    </source>
</evidence>
<feature type="transmembrane region" description="Helical" evidence="5">
    <location>
        <begin position="20"/>
        <end position="44"/>
    </location>
</feature>
<keyword evidence="3 5" id="KW-1133">Transmembrane helix</keyword>
<evidence type="ECO:0000256" key="4">
    <source>
        <dbReference type="ARBA" id="ARBA00023136"/>
    </source>
</evidence>
<dbReference type="GO" id="GO:0012505">
    <property type="term" value="C:endomembrane system"/>
    <property type="evidence" value="ECO:0007669"/>
    <property type="project" value="UniProtKB-SubCell"/>
</dbReference>
<feature type="domain" description="CWH43-like N-terminal" evidence="6">
    <location>
        <begin position="20"/>
        <end position="247"/>
    </location>
</feature>
<keyword evidence="2 5" id="KW-0812">Transmembrane</keyword>
<keyword evidence="4 5" id="KW-0472">Membrane</keyword>
<feature type="transmembrane region" description="Helical" evidence="5">
    <location>
        <begin position="180"/>
        <end position="201"/>
    </location>
</feature>
<evidence type="ECO:0000256" key="1">
    <source>
        <dbReference type="ARBA" id="ARBA00004127"/>
    </source>
</evidence>
<dbReference type="InterPro" id="IPR019402">
    <property type="entry name" value="CWH43_N"/>
</dbReference>
<comment type="subcellular location">
    <subcellularLocation>
        <location evidence="1">Endomembrane system</location>
        <topology evidence="1">Multi-pass membrane protein</topology>
    </subcellularLocation>
</comment>
<feature type="transmembrane region" description="Helical" evidence="5">
    <location>
        <begin position="110"/>
        <end position="134"/>
    </location>
</feature>
<dbReference type="STRING" id="5288.A0A5C5G5W3"/>
<dbReference type="InterPro" id="IPR050911">
    <property type="entry name" value="DRAM/TMEM150_Autophagy_Mod"/>
</dbReference>
<evidence type="ECO:0000259" key="6">
    <source>
        <dbReference type="Pfam" id="PF10277"/>
    </source>
</evidence>
<evidence type="ECO:0000256" key="5">
    <source>
        <dbReference type="SAM" id="Phobius"/>
    </source>
</evidence>
<sequence>MKGPVVNVPQGRRIRYNSLWWMLPTMAVLCWFSLILGLLLWWAIDDNAKQYQVEQATIVYVSNIGAAHQWLFIFLGSMTAVFYILSLLAERWLRHLRRIPGPLRKRDRNADIAACVFGICGGIALILLTCFNAVTHSTGHWTCTAIFVVCIALSALCQTLELHWLHQDHVDRKHLRRNAILKWIIVGTAVAAAIAFGATYGVCAGSEDGVPLSPKCNRVKSAAACLEWLIAILYGVYLITFGLDLWPASKTVGHKFDERLIEEDRNNTLHFHKRASLPGAPGGIGLNGTGHGNGADVNNATLDAVESGTARPSESTMGEYGAYARQPAGGAVAQPEMAHVQGMNGHGPVTREAY</sequence>
<evidence type="ECO:0000256" key="2">
    <source>
        <dbReference type="ARBA" id="ARBA00022692"/>
    </source>
</evidence>
<dbReference type="GO" id="GO:0005886">
    <property type="term" value="C:plasma membrane"/>
    <property type="evidence" value="ECO:0007669"/>
    <property type="project" value="TreeGrafter"/>
</dbReference>
<dbReference type="AlphaFoldDB" id="A0A5C5G5W3"/>
<accession>A0A5C5G5W3</accession>
<feature type="transmembrane region" description="Helical" evidence="5">
    <location>
        <begin position="70"/>
        <end position="89"/>
    </location>
</feature>
<evidence type="ECO:0000256" key="3">
    <source>
        <dbReference type="ARBA" id="ARBA00022989"/>
    </source>
</evidence>
<evidence type="ECO:0000313" key="8">
    <source>
        <dbReference type="Proteomes" id="UP000311382"/>
    </source>
</evidence>
<feature type="transmembrane region" description="Helical" evidence="5">
    <location>
        <begin position="221"/>
        <end position="246"/>
    </location>
</feature>
<dbReference type="PANTHER" id="PTHR21324:SF2">
    <property type="entry name" value="EG:22E5.9 PROTEIN"/>
    <property type="match status" value="1"/>
</dbReference>
<dbReference type="Pfam" id="PF10277">
    <property type="entry name" value="Frag1"/>
    <property type="match status" value="1"/>
</dbReference>
<dbReference type="Proteomes" id="UP000311382">
    <property type="component" value="Unassembled WGS sequence"/>
</dbReference>
<name>A0A5C5G5W3_9BASI</name>
<organism evidence="7 8">
    <name type="scientific">Rhodotorula diobovata</name>
    <dbReference type="NCBI Taxonomy" id="5288"/>
    <lineage>
        <taxon>Eukaryota</taxon>
        <taxon>Fungi</taxon>
        <taxon>Dikarya</taxon>
        <taxon>Basidiomycota</taxon>
        <taxon>Pucciniomycotina</taxon>
        <taxon>Microbotryomycetes</taxon>
        <taxon>Sporidiobolales</taxon>
        <taxon>Sporidiobolaceae</taxon>
        <taxon>Rhodotorula</taxon>
    </lineage>
</organism>
<feature type="transmembrane region" description="Helical" evidence="5">
    <location>
        <begin position="140"/>
        <end position="160"/>
    </location>
</feature>
<gene>
    <name evidence="7" type="ORF">DMC30DRAFT_258764</name>
</gene>
<proteinExistence type="predicted"/>
<dbReference type="OrthoDB" id="10032492at2759"/>
<comment type="caution">
    <text evidence="7">The sequence shown here is derived from an EMBL/GenBank/DDBJ whole genome shotgun (WGS) entry which is preliminary data.</text>
</comment>
<keyword evidence="8" id="KW-1185">Reference proteome</keyword>
<reference evidence="7 8" key="1">
    <citation type="submission" date="2019-03" db="EMBL/GenBank/DDBJ databases">
        <title>Rhodosporidium diobovatum UCD-FST 08-225 genome sequencing, assembly, and annotation.</title>
        <authorList>
            <person name="Fakankun I.U."/>
            <person name="Fristensky B."/>
            <person name="Levin D.B."/>
        </authorList>
    </citation>
    <scope>NUCLEOTIDE SEQUENCE [LARGE SCALE GENOMIC DNA]</scope>
    <source>
        <strain evidence="7 8">UCD-FST 08-225</strain>
    </source>
</reference>
<protein>
    <submittedName>
        <fullName evidence="7">Frag1/DRAM/Sfk1 family-domain-containing protein</fullName>
    </submittedName>
</protein>
<dbReference type="EMBL" id="SOZI01000007">
    <property type="protein sequence ID" value="TNY23866.1"/>
    <property type="molecule type" value="Genomic_DNA"/>
</dbReference>